<comment type="similarity">
    <text evidence="8 9">Belongs to the TRAP transporter small permease family.</text>
</comment>
<gene>
    <name evidence="11" type="ORF">ACFSCT_06015</name>
</gene>
<keyword evidence="3" id="KW-1003">Cell membrane</keyword>
<name>A0ABW4R4V6_9RHOB</name>
<comment type="subunit">
    <text evidence="9">The complex comprises the extracytoplasmic solute receptor protein and the two transmembrane proteins.</text>
</comment>
<evidence type="ECO:0000256" key="2">
    <source>
        <dbReference type="ARBA" id="ARBA00022448"/>
    </source>
</evidence>
<evidence type="ECO:0000313" key="12">
    <source>
        <dbReference type="Proteomes" id="UP001597213"/>
    </source>
</evidence>
<evidence type="ECO:0000256" key="4">
    <source>
        <dbReference type="ARBA" id="ARBA00022519"/>
    </source>
</evidence>
<dbReference type="PANTHER" id="PTHR35011">
    <property type="entry name" value="2,3-DIKETO-L-GULONATE TRAP TRANSPORTER SMALL PERMEASE PROTEIN YIAM"/>
    <property type="match status" value="1"/>
</dbReference>
<reference evidence="12" key="1">
    <citation type="journal article" date="2019" name="Int. J. Syst. Evol. Microbiol.">
        <title>The Global Catalogue of Microorganisms (GCM) 10K type strain sequencing project: providing services to taxonomists for standard genome sequencing and annotation.</title>
        <authorList>
            <consortium name="The Broad Institute Genomics Platform"/>
            <consortium name="The Broad Institute Genome Sequencing Center for Infectious Disease"/>
            <person name="Wu L."/>
            <person name="Ma J."/>
        </authorList>
    </citation>
    <scope>NUCLEOTIDE SEQUENCE [LARGE SCALE GENOMIC DNA]</scope>
    <source>
        <strain evidence="12">CCUG 56029</strain>
    </source>
</reference>
<proteinExistence type="inferred from homology"/>
<feature type="transmembrane region" description="Helical" evidence="9">
    <location>
        <begin position="128"/>
        <end position="149"/>
    </location>
</feature>
<dbReference type="Pfam" id="PF04290">
    <property type="entry name" value="DctQ"/>
    <property type="match status" value="1"/>
</dbReference>
<organism evidence="11 12">
    <name type="scientific">Paracoccus pacificus</name>
    <dbReference type="NCBI Taxonomy" id="1463598"/>
    <lineage>
        <taxon>Bacteria</taxon>
        <taxon>Pseudomonadati</taxon>
        <taxon>Pseudomonadota</taxon>
        <taxon>Alphaproteobacteria</taxon>
        <taxon>Rhodobacterales</taxon>
        <taxon>Paracoccaceae</taxon>
        <taxon>Paracoccus</taxon>
    </lineage>
</organism>
<comment type="subcellular location">
    <subcellularLocation>
        <location evidence="1 9">Cell inner membrane</location>
        <topology evidence="1 9">Multi-pass membrane protein</topology>
    </subcellularLocation>
</comment>
<keyword evidence="4 9" id="KW-0997">Cell inner membrane</keyword>
<sequence>MIARGTAVIWVLIEALLALFLAAMIIMVFTNVVMRYGFNSGLRWGIEVSRLAFVWIAMLGSALALRSNEHLAVTEVVETFMPRFRRPMWVLTRAIIIGLLVMFVIGCWRQMMLNWVNISQVTGLPTALLYLAGVVGGGLMIVIAIGQIMGPVPYAVSDGTSVERPIE</sequence>
<evidence type="ECO:0000256" key="8">
    <source>
        <dbReference type="ARBA" id="ARBA00038436"/>
    </source>
</evidence>
<evidence type="ECO:0000256" key="3">
    <source>
        <dbReference type="ARBA" id="ARBA00022475"/>
    </source>
</evidence>
<dbReference type="RefSeq" id="WP_379140982.1">
    <property type="nucleotide sequence ID" value="NZ_JBHUEN010000016.1"/>
</dbReference>
<evidence type="ECO:0000259" key="10">
    <source>
        <dbReference type="Pfam" id="PF04290"/>
    </source>
</evidence>
<protein>
    <recommendedName>
        <fullName evidence="9">TRAP transporter small permease protein</fullName>
    </recommendedName>
</protein>
<keyword evidence="12" id="KW-1185">Reference proteome</keyword>
<comment type="caution">
    <text evidence="9">Lacks conserved residue(s) required for the propagation of feature annotation.</text>
</comment>
<dbReference type="EMBL" id="JBHUEN010000016">
    <property type="protein sequence ID" value="MFD1881271.1"/>
    <property type="molecule type" value="Genomic_DNA"/>
</dbReference>
<evidence type="ECO:0000313" key="11">
    <source>
        <dbReference type="EMBL" id="MFD1881271.1"/>
    </source>
</evidence>
<evidence type="ECO:0000256" key="1">
    <source>
        <dbReference type="ARBA" id="ARBA00004429"/>
    </source>
</evidence>
<comment type="caution">
    <text evidence="11">The sequence shown here is derived from an EMBL/GenBank/DDBJ whole genome shotgun (WGS) entry which is preliminary data.</text>
</comment>
<feature type="transmembrane region" description="Helical" evidence="9">
    <location>
        <begin position="6"/>
        <end position="30"/>
    </location>
</feature>
<evidence type="ECO:0000256" key="7">
    <source>
        <dbReference type="ARBA" id="ARBA00023136"/>
    </source>
</evidence>
<comment type="function">
    <text evidence="9">Part of the tripartite ATP-independent periplasmic (TRAP) transport system.</text>
</comment>
<keyword evidence="6 9" id="KW-1133">Transmembrane helix</keyword>
<dbReference type="PANTHER" id="PTHR35011:SF2">
    <property type="entry name" value="2,3-DIKETO-L-GULONATE TRAP TRANSPORTER SMALL PERMEASE PROTEIN YIAM"/>
    <property type="match status" value="1"/>
</dbReference>
<keyword evidence="7 9" id="KW-0472">Membrane</keyword>
<evidence type="ECO:0000256" key="5">
    <source>
        <dbReference type="ARBA" id="ARBA00022692"/>
    </source>
</evidence>
<dbReference type="InterPro" id="IPR007387">
    <property type="entry name" value="TRAP_DctQ"/>
</dbReference>
<dbReference type="Proteomes" id="UP001597213">
    <property type="component" value="Unassembled WGS sequence"/>
</dbReference>
<feature type="domain" description="Tripartite ATP-independent periplasmic transporters DctQ component" evidence="10">
    <location>
        <begin position="24"/>
        <end position="149"/>
    </location>
</feature>
<dbReference type="InterPro" id="IPR055348">
    <property type="entry name" value="DctQ"/>
</dbReference>
<evidence type="ECO:0000256" key="6">
    <source>
        <dbReference type="ARBA" id="ARBA00022989"/>
    </source>
</evidence>
<keyword evidence="5 9" id="KW-0812">Transmembrane</keyword>
<feature type="transmembrane region" description="Helical" evidence="9">
    <location>
        <begin position="88"/>
        <end position="108"/>
    </location>
</feature>
<keyword evidence="2 9" id="KW-0813">Transport</keyword>
<accession>A0ABW4R4V6</accession>
<evidence type="ECO:0000256" key="9">
    <source>
        <dbReference type="RuleBase" id="RU369079"/>
    </source>
</evidence>